<dbReference type="PANTHER" id="PTHR40051">
    <property type="entry name" value="IG HYPOTHETICAL 15966"/>
    <property type="match status" value="1"/>
</dbReference>
<dbReference type="Proteomes" id="UP000476934">
    <property type="component" value="Unassembled WGS sequence"/>
</dbReference>
<evidence type="ECO:0000313" key="2">
    <source>
        <dbReference type="EMBL" id="NEY21445.1"/>
    </source>
</evidence>
<reference evidence="1 3" key="1">
    <citation type="submission" date="2014-10" db="EMBL/GenBank/DDBJ databases">
        <title>Draft genome of phytase producing Bacillus ginsengihumi strain M2.11.</title>
        <authorList>
            <person name="Toymentseva A."/>
            <person name="Boulygina E.A."/>
            <person name="Kazakov S.V."/>
            <person name="Kayumov I."/>
            <person name="Suleimanova A.D."/>
            <person name="Mardanova A.M."/>
            <person name="Maria S.N."/>
            <person name="Sergey M.Y."/>
            <person name="Sharipova M.R."/>
        </authorList>
    </citation>
    <scope>NUCLEOTIDE SEQUENCE [LARGE SCALE GENOMIC DNA]</scope>
    <source>
        <strain evidence="1 3">M2.11</strain>
    </source>
</reference>
<organism evidence="1 3">
    <name type="scientific">Heyndrickxia ginsengihumi</name>
    <dbReference type="NCBI Taxonomy" id="363870"/>
    <lineage>
        <taxon>Bacteria</taxon>
        <taxon>Bacillati</taxon>
        <taxon>Bacillota</taxon>
        <taxon>Bacilli</taxon>
        <taxon>Bacillales</taxon>
        <taxon>Bacillaceae</taxon>
        <taxon>Heyndrickxia</taxon>
    </lineage>
</organism>
<keyword evidence="4" id="KW-1185">Reference proteome</keyword>
<dbReference type="EMBL" id="JAAIWK010000035">
    <property type="protein sequence ID" value="NEY21445.1"/>
    <property type="molecule type" value="Genomic_DNA"/>
</dbReference>
<reference evidence="2 4" key="3">
    <citation type="submission" date="2020-03" db="EMBL/GenBank/DDBJ databases">
        <title>Bacillus aquiflavi sp. nov., isolated from yellow water of strong flavor Chinese baijiu in Yibin region of China.</title>
        <authorList>
            <person name="Xie J."/>
        </authorList>
    </citation>
    <scope>NUCLEOTIDE SEQUENCE [LARGE SCALE GENOMIC DNA]</scope>
    <source>
        <strain evidence="2 4">Gsoil 114</strain>
    </source>
</reference>
<dbReference type="OrthoDB" id="2376882at2"/>
<comment type="caution">
    <text evidence="1">The sequence shown here is derived from an EMBL/GenBank/DDBJ whole genome shotgun (WGS) entry which is preliminary data.</text>
</comment>
<dbReference type="PANTHER" id="PTHR40051:SF1">
    <property type="entry name" value="YOLD-LIKE FAMILY PROTEIN"/>
    <property type="match status" value="1"/>
</dbReference>
<dbReference type="EMBL" id="JRUN01000044">
    <property type="protein sequence ID" value="KHD84753.1"/>
    <property type="molecule type" value="Genomic_DNA"/>
</dbReference>
<evidence type="ECO:0000313" key="4">
    <source>
        <dbReference type="Proteomes" id="UP000476934"/>
    </source>
</evidence>
<gene>
    <name evidence="2" type="ORF">G4D61_15995</name>
    <name evidence="1" type="ORF">NG54_13655</name>
</gene>
<protein>
    <submittedName>
        <fullName evidence="2">YolD-like family protein</fullName>
    </submittedName>
</protein>
<name>A0A0A6VB65_9BACI</name>
<reference evidence="2 4" key="2">
    <citation type="submission" date="2020-02" db="EMBL/GenBank/DDBJ databases">
        <authorList>
            <person name="Feng H."/>
        </authorList>
    </citation>
    <scope>NUCLEOTIDE SEQUENCE [LARGE SCALE GENOMIC DNA]</scope>
    <source>
        <strain evidence="2 4">Gsoil 114</strain>
    </source>
</reference>
<dbReference type="RefSeq" id="WP_035355440.1">
    <property type="nucleotide sequence ID" value="NZ_JAAIWK010000035.1"/>
</dbReference>
<dbReference type="AlphaFoldDB" id="A0A0A6VB65"/>
<dbReference type="InterPro" id="IPR014962">
    <property type="entry name" value="YolD"/>
</dbReference>
<evidence type="ECO:0000313" key="1">
    <source>
        <dbReference type="EMBL" id="KHD84753.1"/>
    </source>
</evidence>
<evidence type="ECO:0000313" key="3">
    <source>
        <dbReference type="Proteomes" id="UP000030588"/>
    </source>
</evidence>
<proteinExistence type="predicted"/>
<sequence>MAANKLSKGYNLRWESSRMMLPEHREQILEEKCKEQKFNPPILDDDQLQEINRVIAKSIEQERAVTITYAEKYGTAKFCGWIQKVNMIEGWLKIINDEDTLRLSFERILQVEIC</sequence>
<dbReference type="Proteomes" id="UP000030588">
    <property type="component" value="Unassembled WGS sequence"/>
</dbReference>
<dbReference type="Pfam" id="PF08863">
    <property type="entry name" value="YolD"/>
    <property type="match status" value="1"/>
</dbReference>
<accession>A0A0A6VB65</accession>